<feature type="region of interest" description="Disordered" evidence="8">
    <location>
        <begin position="764"/>
        <end position="810"/>
    </location>
</feature>
<dbReference type="PROSITE" id="PS51419">
    <property type="entry name" value="RAB"/>
    <property type="match status" value="1"/>
</dbReference>
<dbReference type="CDD" id="cd00051">
    <property type="entry name" value="EFh"/>
    <property type="match status" value="1"/>
</dbReference>
<dbReference type="PANTHER" id="PTHR47977">
    <property type="entry name" value="RAS-RELATED PROTEIN RAB"/>
    <property type="match status" value="1"/>
</dbReference>
<dbReference type="STRING" id="7739.C3ZGC5"/>
<dbReference type="InterPro" id="IPR011992">
    <property type="entry name" value="EF-hand-dom_pair"/>
</dbReference>
<keyword evidence="2" id="KW-0963">Cytoplasm</keyword>
<name>C3ZGC5_BRAFL</name>
<proteinExistence type="predicted"/>
<gene>
    <name evidence="10" type="ORF">BRAFLDRAFT_67302</name>
</gene>
<feature type="region of interest" description="Disordered" evidence="8">
    <location>
        <begin position="989"/>
        <end position="1102"/>
    </location>
</feature>
<dbReference type="Pfam" id="PF00071">
    <property type="entry name" value="Ras"/>
    <property type="match status" value="1"/>
</dbReference>
<dbReference type="InterPro" id="IPR005225">
    <property type="entry name" value="Small_GTP-bd"/>
</dbReference>
<feature type="compositionally biased region" description="Low complexity" evidence="8">
    <location>
        <begin position="470"/>
        <end position="486"/>
    </location>
</feature>
<feature type="compositionally biased region" description="Basic and acidic residues" evidence="8">
    <location>
        <begin position="1020"/>
        <end position="1038"/>
    </location>
</feature>
<dbReference type="FunFam" id="3.40.50.300:FF:001348">
    <property type="entry name" value="Ras and EF-hand domain-containing protein"/>
    <property type="match status" value="1"/>
</dbReference>
<feature type="coiled-coil region" evidence="7">
    <location>
        <begin position="203"/>
        <end position="387"/>
    </location>
</feature>
<sequence length="1338" mass="151535">MSQTEEDMLGAQAGIYDMSSYDQDLHEDRHMEELQLPSSCDNRFPSNPMHTHHSKMAAGDGADDVWSLGQLFQACDLDGSGFLEHAEFEAICGELGPDELDTVFRELDSDGDGRISAEEFSGGFERVREALMNLSRKRRRTLRSQSTLEDALEEEDVKTRLGRGLEEISCQENVCELYQQLHGSATHLLPQFETVVLSIIKDYRNHQTEIDRLEKSLKRANETHEQHLQQMEEEMDQQISRAEEKCRQQEKERLEFELEQERRRWETEKAELQASVKKLQKMEANARKDKSKEDSVVSLKRKLETLMQENRKLKSNLTESNTTAAVLKSELTQLQAELEEKCEDLDRWERNSLLDYVTEQQSLSRQLEMLQSTNKKLNDTNDSLRESLGRNKRSSSRQDIYACVRVQSEGNMEDFLLFVGKRLGSKPAKQSKTDTSKTKITTKKEANPKIEAKTVDVQNRRLRKVRTPPGSVSSGGTESLSSLSSGWEEIRDGCPRGITFIGRDQRHDIGREGEVPRRQPETTPVDRHNFFDPHNEEDYLSWEGASERGYSEATESTAADDLSAFGWEPYPDRRQSEPASVRRPSPFGRAGSLRLSRQQGNDLTQHTALGVRTDENYSDDISHPAYPENNLAVNMADCENIPPAAASLSPNGRSYGRDPDSPALHEETFSGKLAGGTDGIEEGGTERNPLINMPPVQRLGTDPALFKSMDRTIRPRDRVAELKLLQINKLKERRLANSQLRTRYTASQARSQFQGYLRNFNTPDEGLRNLRTPDSLRTFDTPESEETSVNMARAETDGPDPTEDPGTRFQVDPRHRLDQYLHDLNMAAEKKNTIGLTQRTSLRPRQPRIVPETSAKMSWREKRQQRLLGGYVQPAKEQLKRGYLRTFEDILQDGDDGSLLKENGGHPIAMNQNGDTYLSGTQDFENQSLMNTKPPPTYEDVLQGDLSYEHNALDEPRHAELLAGQNGEAKHFHSKDAEGTFEVVPEGMEEPLRAGPEGTASSIRDARDERRLYTANTRPRIPDLQDRIRRYRHERQGRYGDSGHSTMKDPEESDNEFTQSTAISGLGKNSGTESEIDDSKTEAPDSQDEAMYSEGEDDSRLELRQKGRNGVTTVQRQHSTRVLPQAPRKVLTGTTAPADQKMFKVVLAGDAAVGKSSFILRLCKNEFRPNMNSTLGVDFQMKTMVIDDTPVTLQIWDTAGQERFRSIAKSYFRRADGVLLLYDCTYEPSFMNVREWVDAVEDGAPRTLPIMLCANKLDLRNDAIKSGQKVILKGHGEEMAREHGALFCETSAKQGDNVQDAVEKLMRQMMQMDLDETRSNILDLNKKEEKKSKCCGGS</sequence>
<dbReference type="GO" id="GO:0005509">
    <property type="term" value="F:calcium ion binding"/>
    <property type="evidence" value="ECO:0007669"/>
    <property type="project" value="InterPro"/>
</dbReference>
<dbReference type="PRINTS" id="PR00449">
    <property type="entry name" value="RASTRNSFRMNG"/>
</dbReference>
<dbReference type="GO" id="GO:0003924">
    <property type="term" value="F:GTPase activity"/>
    <property type="evidence" value="ECO:0007669"/>
    <property type="project" value="InterPro"/>
</dbReference>
<dbReference type="SMART" id="SM00177">
    <property type="entry name" value="ARF"/>
    <property type="match status" value="1"/>
</dbReference>
<evidence type="ECO:0000256" key="6">
    <source>
        <dbReference type="ARBA" id="ARBA00023134"/>
    </source>
</evidence>
<dbReference type="Pfam" id="PF13499">
    <property type="entry name" value="EF-hand_7"/>
    <property type="match status" value="1"/>
</dbReference>
<keyword evidence="3" id="KW-0547">Nucleotide-binding</keyword>
<organism>
    <name type="scientific">Branchiostoma floridae</name>
    <name type="common">Florida lancelet</name>
    <name type="synonym">Amphioxus</name>
    <dbReference type="NCBI Taxonomy" id="7739"/>
    <lineage>
        <taxon>Eukaryota</taxon>
        <taxon>Metazoa</taxon>
        <taxon>Chordata</taxon>
        <taxon>Cephalochordata</taxon>
        <taxon>Leptocardii</taxon>
        <taxon>Amphioxiformes</taxon>
        <taxon>Branchiostomatidae</taxon>
        <taxon>Branchiostoma</taxon>
    </lineage>
</organism>
<feature type="compositionally biased region" description="Basic and acidic residues" evidence="8">
    <location>
        <begin position="503"/>
        <end position="537"/>
    </location>
</feature>
<dbReference type="PROSITE" id="PS51420">
    <property type="entry name" value="RHO"/>
    <property type="match status" value="1"/>
</dbReference>
<dbReference type="PROSITE" id="PS50222">
    <property type="entry name" value="EF_HAND_2"/>
    <property type="match status" value="1"/>
</dbReference>
<dbReference type="SMART" id="SM00054">
    <property type="entry name" value="EFh"/>
    <property type="match status" value="2"/>
</dbReference>
<dbReference type="SMART" id="SM00174">
    <property type="entry name" value="RHO"/>
    <property type="match status" value="1"/>
</dbReference>
<evidence type="ECO:0000256" key="5">
    <source>
        <dbReference type="ARBA" id="ARBA00023054"/>
    </source>
</evidence>
<reference evidence="10" key="1">
    <citation type="journal article" date="2008" name="Nature">
        <title>The amphioxus genome and the evolution of the chordate karyotype.</title>
        <authorList>
            <consortium name="US DOE Joint Genome Institute (JGI-PGF)"/>
            <person name="Putnam N.H."/>
            <person name="Butts T."/>
            <person name="Ferrier D.E.K."/>
            <person name="Furlong R.F."/>
            <person name="Hellsten U."/>
            <person name="Kawashima T."/>
            <person name="Robinson-Rechavi M."/>
            <person name="Shoguchi E."/>
            <person name="Terry A."/>
            <person name="Yu J.-K."/>
            <person name="Benito-Gutierrez E.L."/>
            <person name="Dubchak I."/>
            <person name="Garcia-Fernandez J."/>
            <person name="Gibson-Brown J.J."/>
            <person name="Grigoriev I.V."/>
            <person name="Horton A.C."/>
            <person name="de Jong P.J."/>
            <person name="Jurka J."/>
            <person name="Kapitonov V.V."/>
            <person name="Kohara Y."/>
            <person name="Kuroki Y."/>
            <person name="Lindquist E."/>
            <person name="Lucas S."/>
            <person name="Osoegawa K."/>
            <person name="Pennacchio L.A."/>
            <person name="Salamov A.A."/>
            <person name="Satou Y."/>
            <person name="Sauka-Spengler T."/>
            <person name="Schmutz J."/>
            <person name="Shin-I T."/>
            <person name="Toyoda A."/>
            <person name="Bronner-Fraser M."/>
            <person name="Fujiyama A."/>
            <person name="Holland L.Z."/>
            <person name="Holland P.W.H."/>
            <person name="Satoh N."/>
            <person name="Rokhsar D.S."/>
        </authorList>
    </citation>
    <scope>NUCLEOTIDE SEQUENCE [LARGE SCALE GENOMIC DNA]</scope>
    <source>
        <strain evidence="10">S238N-H82</strain>
        <tissue evidence="10">Testes</tissue>
    </source>
</reference>
<dbReference type="PROSITE" id="PS51417">
    <property type="entry name" value="ARF"/>
    <property type="match status" value="1"/>
</dbReference>
<dbReference type="eggNOG" id="KOG0078">
    <property type="taxonomic scope" value="Eukaryota"/>
</dbReference>
<feature type="compositionally biased region" description="Basic and acidic residues" evidence="8">
    <location>
        <begin position="655"/>
        <end position="669"/>
    </location>
</feature>
<dbReference type="SUPFAM" id="SSF52540">
    <property type="entry name" value="P-loop containing nucleoside triphosphate hydrolases"/>
    <property type="match status" value="1"/>
</dbReference>
<dbReference type="InterPro" id="IPR050227">
    <property type="entry name" value="Rab"/>
</dbReference>
<dbReference type="InParanoid" id="C3ZGC5"/>
<dbReference type="EMBL" id="GG666617">
    <property type="protein sequence ID" value="EEN48446.1"/>
    <property type="molecule type" value="Genomic_DNA"/>
</dbReference>
<feature type="compositionally biased region" description="Polar residues" evidence="8">
    <location>
        <begin position="1056"/>
        <end position="1073"/>
    </location>
</feature>
<dbReference type="InterPro" id="IPR002048">
    <property type="entry name" value="EF_hand_dom"/>
</dbReference>
<evidence type="ECO:0000259" key="9">
    <source>
        <dbReference type="PROSITE" id="PS50222"/>
    </source>
</evidence>
<dbReference type="NCBIfam" id="TIGR00231">
    <property type="entry name" value="small_GTP"/>
    <property type="match status" value="1"/>
</dbReference>
<dbReference type="PROSITE" id="PS51421">
    <property type="entry name" value="RAS"/>
    <property type="match status" value="1"/>
</dbReference>
<dbReference type="InterPro" id="IPR027417">
    <property type="entry name" value="P-loop_NTPase"/>
</dbReference>
<evidence type="ECO:0000256" key="4">
    <source>
        <dbReference type="ARBA" id="ARBA00022837"/>
    </source>
</evidence>
<dbReference type="InterPro" id="IPR018247">
    <property type="entry name" value="EF_Hand_1_Ca_BS"/>
</dbReference>
<feature type="domain" description="EF-hand" evidence="9">
    <location>
        <begin position="95"/>
        <end position="130"/>
    </location>
</feature>
<evidence type="ECO:0000256" key="8">
    <source>
        <dbReference type="SAM" id="MobiDB-lite"/>
    </source>
</evidence>
<feature type="region of interest" description="Disordered" evidence="8">
    <location>
        <begin position="643"/>
        <end position="701"/>
    </location>
</feature>
<dbReference type="SUPFAM" id="SSF47473">
    <property type="entry name" value="EF-hand"/>
    <property type="match status" value="1"/>
</dbReference>
<protein>
    <recommendedName>
        <fullName evidence="9">EF-hand domain-containing protein</fullName>
    </recommendedName>
</protein>
<evidence type="ECO:0000256" key="7">
    <source>
        <dbReference type="SAM" id="Coils"/>
    </source>
</evidence>
<keyword evidence="5 7" id="KW-0175">Coiled coil</keyword>
<dbReference type="SMART" id="SM00175">
    <property type="entry name" value="RAB"/>
    <property type="match status" value="1"/>
</dbReference>
<dbReference type="PROSITE" id="PS00018">
    <property type="entry name" value="EF_HAND_1"/>
    <property type="match status" value="1"/>
</dbReference>
<dbReference type="GO" id="GO:0005737">
    <property type="term" value="C:cytoplasm"/>
    <property type="evidence" value="ECO:0007669"/>
    <property type="project" value="UniProtKB-SubCell"/>
</dbReference>
<accession>C3ZGC5</accession>
<comment type="subcellular location">
    <subcellularLocation>
        <location evidence="1">Cytoplasm</location>
    </subcellularLocation>
</comment>
<dbReference type="InterPro" id="IPR001806">
    <property type="entry name" value="Small_GTPase"/>
</dbReference>
<evidence type="ECO:0000313" key="10">
    <source>
        <dbReference type="EMBL" id="EEN48446.1"/>
    </source>
</evidence>
<dbReference type="Gene3D" id="3.40.50.300">
    <property type="entry name" value="P-loop containing nucleotide triphosphate hydrolases"/>
    <property type="match status" value="1"/>
</dbReference>
<dbReference type="GO" id="GO:0005525">
    <property type="term" value="F:GTP binding"/>
    <property type="evidence" value="ECO:0007669"/>
    <property type="project" value="UniProtKB-KW"/>
</dbReference>
<keyword evidence="6" id="KW-0342">GTP-binding</keyword>
<dbReference type="SMART" id="SM00176">
    <property type="entry name" value="RAN"/>
    <property type="match status" value="1"/>
</dbReference>
<dbReference type="CDD" id="cd00154">
    <property type="entry name" value="Rab"/>
    <property type="match status" value="1"/>
</dbReference>
<evidence type="ECO:0000256" key="2">
    <source>
        <dbReference type="ARBA" id="ARBA00022490"/>
    </source>
</evidence>
<keyword evidence="4" id="KW-0106">Calcium</keyword>
<evidence type="ECO:0000256" key="1">
    <source>
        <dbReference type="ARBA" id="ARBA00004496"/>
    </source>
</evidence>
<dbReference type="SMART" id="SM00173">
    <property type="entry name" value="RAS"/>
    <property type="match status" value="1"/>
</dbReference>
<feature type="region of interest" description="Disordered" evidence="8">
    <location>
        <begin position="466"/>
        <end position="601"/>
    </location>
</feature>
<dbReference type="Gene3D" id="1.10.238.10">
    <property type="entry name" value="EF-hand"/>
    <property type="match status" value="1"/>
</dbReference>
<evidence type="ECO:0000256" key="3">
    <source>
        <dbReference type="ARBA" id="ARBA00022741"/>
    </source>
</evidence>